<proteinExistence type="predicted"/>
<accession>A0ABN1GEL8</accession>
<protein>
    <submittedName>
        <fullName evidence="2">Uncharacterized protein</fullName>
    </submittedName>
</protein>
<name>A0ABN1GEL8_9ACTN</name>
<keyword evidence="1" id="KW-0472">Membrane</keyword>
<keyword evidence="1" id="KW-0812">Transmembrane</keyword>
<keyword evidence="3" id="KW-1185">Reference proteome</keyword>
<organism evidence="2 3">
    <name type="scientific">Sporichthya brevicatena</name>
    <dbReference type="NCBI Taxonomy" id="171442"/>
    <lineage>
        <taxon>Bacteria</taxon>
        <taxon>Bacillati</taxon>
        <taxon>Actinomycetota</taxon>
        <taxon>Actinomycetes</taxon>
        <taxon>Sporichthyales</taxon>
        <taxon>Sporichthyaceae</taxon>
        <taxon>Sporichthya</taxon>
    </lineage>
</organism>
<evidence type="ECO:0000313" key="2">
    <source>
        <dbReference type="EMBL" id="GAA0609910.1"/>
    </source>
</evidence>
<gene>
    <name evidence="2" type="ORF">GCM10009547_09980</name>
</gene>
<reference evidence="2 3" key="1">
    <citation type="journal article" date="2019" name="Int. J. Syst. Evol. Microbiol.">
        <title>The Global Catalogue of Microorganisms (GCM) 10K type strain sequencing project: providing services to taxonomists for standard genome sequencing and annotation.</title>
        <authorList>
            <consortium name="The Broad Institute Genomics Platform"/>
            <consortium name="The Broad Institute Genome Sequencing Center for Infectious Disease"/>
            <person name="Wu L."/>
            <person name="Ma J."/>
        </authorList>
    </citation>
    <scope>NUCLEOTIDE SEQUENCE [LARGE SCALE GENOMIC DNA]</scope>
    <source>
        <strain evidence="2 3">JCM 10671</strain>
    </source>
</reference>
<feature type="transmembrane region" description="Helical" evidence="1">
    <location>
        <begin position="169"/>
        <end position="191"/>
    </location>
</feature>
<comment type="caution">
    <text evidence="2">The sequence shown here is derived from an EMBL/GenBank/DDBJ whole genome shotgun (WGS) entry which is preliminary data.</text>
</comment>
<dbReference type="EMBL" id="BAAAHE010000007">
    <property type="protein sequence ID" value="GAA0609910.1"/>
    <property type="molecule type" value="Genomic_DNA"/>
</dbReference>
<sequence length="278" mass="29318">MSSEVPIDGAAPSEGPELLALRRLAFTALPPTIARRRRARLADGLARMALADAGDDYAAARARVIRDVLHAGPGGGWLPASLVRVVDGGPAVSRQIEHALAGMVPASRAAFALMHLENLPAAKIEALLTSAGVADPRTAVSIATRTPLDPTALRSVVVPVATASMSPRLVGAVAIGLVLAVAAPVIAVSAFSGEDTKPAVQVSNELRTDSERESAIQAAKDALKDARERDGASADQSLKRILNRLEDALDEPGLTRKQKQRLKKLRADVIEERQRLRD</sequence>
<keyword evidence="1" id="KW-1133">Transmembrane helix</keyword>
<dbReference type="Proteomes" id="UP001500957">
    <property type="component" value="Unassembled WGS sequence"/>
</dbReference>
<evidence type="ECO:0000256" key="1">
    <source>
        <dbReference type="SAM" id="Phobius"/>
    </source>
</evidence>
<dbReference type="RefSeq" id="WP_344602237.1">
    <property type="nucleotide sequence ID" value="NZ_BAAAHE010000007.1"/>
</dbReference>
<evidence type="ECO:0000313" key="3">
    <source>
        <dbReference type="Proteomes" id="UP001500957"/>
    </source>
</evidence>